<accession>E0XS31</accession>
<reference evidence="1" key="1">
    <citation type="journal article" date="2011" name="Environ. Microbiol.">
        <title>Time-series analyses of Monterey Bay coastal microbial picoplankton using a 'genome proxy' microarray.</title>
        <authorList>
            <person name="Rich V.I."/>
            <person name="Pham V.D."/>
            <person name="Eppley J."/>
            <person name="Shi Y."/>
            <person name="DeLong E.F."/>
        </authorList>
    </citation>
    <scope>NUCLEOTIDE SEQUENCE</scope>
</reference>
<evidence type="ECO:0000313" key="1">
    <source>
        <dbReference type="EMBL" id="ADI17222.1"/>
    </source>
</evidence>
<sequence>MNAARPLDPGEHRVGFNFGGPFTTSLGPPIPIPNFVVEARSGLEPLGSVPVDLNYGLNMTMFAFGVTGFHTGASFHLLEQNGAAPALSVTERVHIYNNMIGSKPKGTKTFWGLNEFDVTASWLAGHHVLYMGMSDAIDFGDPELLISPFFGAELRPKGKGFAWQLESRWLGANYSPEVYDVSWLNTGDPGHGLFTFTVGASWTLGGGEPS</sequence>
<organism evidence="1">
    <name type="scientific">uncultured delta proteobacterium HF0070_10I02</name>
    <dbReference type="NCBI Taxonomy" id="710824"/>
    <lineage>
        <taxon>Bacteria</taxon>
        <taxon>Deltaproteobacteria</taxon>
        <taxon>environmental samples</taxon>
    </lineage>
</organism>
<name>E0XS31_9DELT</name>
<dbReference type="EMBL" id="GU474857">
    <property type="protein sequence ID" value="ADI17222.1"/>
    <property type="molecule type" value="Genomic_DNA"/>
</dbReference>
<proteinExistence type="predicted"/>
<protein>
    <submittedName>
        <fullName evidence="1">Uncharacterized protein</fullName>
    </submittedName>
</protein>
<dbReference type="AlphaFoldDB" id="E0XS31"/>